<dbReference type="GO" id="GO:0012505">
    <property type="term" value="C:endomembrane system"/>
    <property type="evidence" value="ECO:0007669"/>
    <property type="project" value="UniProtKB-SubCell"/>
</dbReference>
<dbReference type="PANTHER" id="PTHR31503:SF22">
    <property type="entry name" value="VACUOLAR CALCIUM ION TRANSPORTER"/>
    <property type="match status" value="1"/>
</dbReference>
<dbReference type="GO" id="GO:0006874">
    <property type="term" value="P:intracellular calcium ion homeostasis"/>
    <property type="evidence" value="ECO:0007669"/>
    <property type="project" value="TreeGrafter"/>
</dbReference>
<dbReference type="NCBIfam" id="TIGR00378">
    <property type="entry name" value="cax"/>
    <property type="match status" value="1"/>
</dbReference>
<feature type="transmembrane region" description="Helical" evidence="9">
    <location>
        <begin position="333"/>
        <end position="352"/>
    </location>
</feature>
<dbReference type="EMBL" id="JAEKNQ010000020">
    <property type="protein sequence ID" value="MBJ7602556.1"/>
    <property type="molecule type" value="Genomic_DNA"/>
</dbReference>
<evidence type="ECO:0000259" key="10">
    <source>
        <dbReference type="Pfam" id="PF01699"/>
    </source>
</evidence>
<dbReference type="InterPro" id="IPR004837">
    <property type="entry name" value="NaCa_Exmemb"/>
</dbReference>
<evidence type="ECO:0000256" key="5">
    <source>
        <dbReference type="ARBA" id="ARBA00022837"/>
    </source>
</evidence>
<comment type="similarity">
    <text evidence="9">Belongs to the Ca(2+):cation antiporter (CaCA) (TC 2.A.19) family.</text>
</comment>
<dbReference type="AlphaFoldDB" id="A0A934NBL1"/>
<keyword evidence="5 9" id="KW-0106">Calcium</keyword>
<evidence type="ECO:0000256" key="7">
    <source>
        <dbReference type="ARBA" id="ARBA00023065"/>
    </source>
</evidence>
<evidence type="ECO:0000313" key="12">
    <source>
        <dbReference type="Proteomes" id="UP000620075"/>
    </source>
</evidence>
<dbReference type="Proteomes" id="UP000620075">
    <property type="component" value="Unassembled WGS sequence"/>
</dbReference>
<evidence type="ECO:0000256" key="9">
    <source>
        <dbReference type="RuleBase" id="RU365028"/>
    </source>
</evidence>
<evidence type="ECO:0000256" key="8">
    <source>
        <dbReference type="ARBA" id="ARBA00023136"/>
    </source>
</evidence>
<evidence type="ECO:0000313" key="11">
    <source>
        <dbReference type="EMBL" id="MBJ7602556.1"/>
    </source>
</evidence>
<feature type="transmembrane region" description="Helical" evidence="9">
    <location>
        <begin position="299"/>
        <end position="321"/>
    </location>
</feature>
<keyword evidence="3 9" id="KW-0109">Calcium transport</keyword>
<keyword evidence="9" id="KW-0050">Antiport</keyword>
<feature type="transmembrane region" description="Helical" evidence="9">
    <location>
        <begin position="59"/>
        <end position="80"/>
    </location>
</feature>
<evidence type="ECO:0000256" key="3">
    <source>
        <dbReference type="ARBA" id="ARBA00022568"/>
    </source>
</evidence>
<sequence>MFRPNLYWLLVFVPVSLAIDLAHGSPLLVFVTCAIAIVPLAGLVGRSTGSIAAHSGPRVGGLLNATFGNLTEMIIGVLLVAAGEVEVVKASLIGSIIGNLVLVLGASLFIGGLRHKELRFSARSAGLQTASLLLAVLALVMPAIFVSTDRTTGTEREIVSVVVAGVLILLYVATLIYTQITHAHLFRAAEADEGPEWGRRQALLILLASGAVVGLESELLVVSLEPTIAAVGFTKVFVGIFVVAVIGNAAEHASAVGFAWKNQADVTMEIVFGSSAQIAMFVAPLLIFVSLIISRPMDFVFSPFEIAAVGLSTIIVGLISLDGRSNWLEGLQLLGAYVIMAISFFFVGSPPAH</sequence>
<evidence type="ECO:0000256" key="1">
    <source>
        <dbReference type="ARBA" id="ARBA00004127"/>
    </source>
</evidence>
<comment type="caution">
    <text evidence="11">The sequence shown here is derived from an EMBL/GenBank/DDBJ whole genome shotgun (WGS) entry which is preliminary data.</text>
</comment>
<reference evidence="11 12" key="1">
    <citation type="submission" date="2020-10" db="EMBL/GenBank/DDBJ databases">
        <title>Ca. Dormibacterota MAGs.</title>
        <authorList>
            <person name="Montgomery K."/>
        </authorList>
    </citation>
    <scope>NUCLEOTIDE SEQUENCE [LARGE SCALE GENOMIC DNA]</scope>
    <source>
        <strain evidence="11">SC8811_S16_3</strain>
    </source>
</reference>
<dbReference type="GO" id="GO:0016020">
    <property type="term" value="C:membrane"/>
    <property type="evidence" value="ECO:0007669"/>
    <property type="project" value="InterPro"/>
</dbReference>
<feature type="transmembrane region" description="Helical" evidence="9">
    <location>
        <begin position="270"/>
        <end position="293"/>
    </location>
</feature>
<feature type="domain" description="Sodium/calcium exchanger membrane region" evidence="10">
    <location>
        <begin position="202"/>
        <end position="344"/>
    </location>
</feature>
<dbReference type="PANTHER" id="PTHR31503">
    <property type="entry name" value="VACUOLAR CALCIUM ION TRANSPORTER"/>
    <property type="match status" value="1"/>
</dbReference>
<protein>
    <recommendedName>
        <fullName evidence="9">Ca(2+)/H(+) antiporter</fullName>
    </recommendedName>
</protein>
<keyword evidence="8 9" id="KW-0472">Membrane</keyword>
<dbReference type="InterPro" id="IPR004713">
    <property type="entry name" value="CaH_exchang"/>
</dbReference>
<evidence type="ECO:0000256" key="2">
    <source>
        <dbReference type="ARBA" id="ARBA00022448"/>
    </source>
</evidence>
<comment type="subcellular location">
    <subcellularLocation>
        <location evidence="1">Endomembrane system</location>
        <topology evidence="1">Multi-pass membrane protein</topology>
    </subcellularLocation>
</comment>
<comment type="function">
    <text evidence="9">Ca(+)/H(+) antiporter that extrudes calcium in exchange for external protons.</text>
</comment>
<feature type="transmembrane region" description="Helical" evidence="9">
    <location>
        <begin position="125"/>
        <end position="146"/>
    </location>
</feature>
<accession>A0A934NBL1</accession>
<comment type="caution">
    <text evidence="9">Lacks conserved residue(s) required for the propagation of feature annotation.</text>
</comment>
<feature type="transmembrane region" description="Helical" evidence="9">
    <location>
        <begin position="92"/>
        <end position="113"/>
    </location>
</feature>
<keyword evidence="2 9" id="KW-0813">Transport</keyword>
<keyword evidence="7 9" id="KW-0406">Ion transport</keyword>
<organism evidence="11 12">
    <name type="scientific">Candidatus Dormiibacter inghamiae</name>
    <dbReference type="NCBI Taxonomy" id="3127013"/>
    <lineage>
        <taxon>Bacteria</taxon>
        <taxon>Bacillati</taxon>
        <taxon>Candidatus Dormiibacterota</taxon>
        <taxon>Candidatus Dormibacteria</taxon>
        <taxon>Candidatus Dormibacterales</taxon>
        <taxon>Candidatus Dormibacteraceae</taxon>
        <taxon>Candidatus Dormiibacter</taxon>
    </lineage>
</organism>
<feature type="transmembrane region" description="Helical" evidence="9">
    <location>
        <begin position="28"/>
        <end position="47"/>
    </location>
</feature>
<dbReference type="InterPro" id="IPR044880">
    <property type="entry name" value="NCX_ion-bd_dom_sf"/>
</dbReference>
<feature type="transmembrane region" description="Helical" evidence="9">
    <location>
        <begin position="202"/>
        <end position="222"/>
    </location>
</feature>
<evidence type="ECO:0000256" key="6">
    <source>
        <dbReference type="ARBA" id="ARBA00022989"/>
    </source>
</evidence>
<proteinExistence type="inferred from homology"/>
<dbReference type="InterPro" id="IPR004798">
    <property type="entry name" value="CAX-like"/>
</dbReference>
<dbReference type="Gene3D" id="1.20.1420.30">
    <property type="entry name" value="NCX, central ion-binding region"/>
    <property type="match status" value="1"/>
</dbReference>
<evidence type="ECO:0000256" key="4">
    <source>
        <dbReference type="ARBA" id="ARBA00022692"/>
    </source>
</evidence>
<keyword evidence="4 9" id="KW-0812">Transmembrane</keyword>
<dbReference type="RefSeq" id="WP_338177144.1">
    <property type="nucleotide sequence ID" value="NZ_JAEKNQ010000020.1"/>
</dbReference>
<feature type="domain" description="Sodium/calcium exchanger membrane region" evidence="10">
    <location>
        <begin position="27"/>
        <end position="177"/>
    </location>
</feature>
<dbReference type="Pfam" id="PF01699">
    <property type="entry name" value="Na_Ca_ex"/>
    <property type="match status" value="2"/>
</dbReference>
<gene>
    <name evidence="11" type="primary">cax</name>
    <name evidence="11" type="ORF">JF888_05090</name>
</gene>
<feature type="transmembrane region" description="Helical" evidence="9">
    <location>
        <begin position="228"/>
        <end position="250"/>
    </location>
</feature>
<dbReference type="GO" id="GO:0015369">
    <property type="term" value="F:calcium:proton antiporter activity"/>
    <property type="evidence" value="ECO:0007669"/>
    <property type="project" value="UniProtKB-UniRule"/>
</dbReference>
<name>A0A934NBL1_9BACT</name>
<keyword evidence="6 9" id="KW-1133">Transmembrane helix</keyword>
<feature type="transmembrane region" description="Helical" evidence="9">
    <location>
        <begin position="158"/>
        <end position="177"/>
    </location>
</feature>